<feature type="chain" id="PRO_5021815177" description="Lipoprotein" evidence="1">
    <location>
        <begin position="24"/>
        <end position="161"/>
    </location>
</feature>
<dbReference type="Proteomes" id="UP000315115">
    <property type="component" value="Chromosome 2"/>
</dbReference>
<name>A0A510IFJ0_9VIBR</name>
<protein>
    <recommendedName>
        <fullName evidence="4">Lipoprotein</fullName>
    </recommendedName>
</protein>
<dbReference type="AlphaFoldDB" id="A0A510IFJ0"/>
<sequence>MKKYIAIAISSALLMGCSSSGSSGGNSPEASIPDNELPIVDGEWGIMPTPDNDLPIIDGDWDNPICIKCDNPNVKWEVDVVADNYVIISEINGETMYQISYVEGSERNSVQIQGPDGNIIEVPDVKWGNGAAAVPMRDKVRSLSKEQRQNIRQAIKTRRNG</sequence>
<evidence type="ECO:0000313" key="2">
    <source>
        <dbReference type="EMBL" id="BBL91216.1"/>
    </source>
</evidence>
<dbReference type="EMBL" id="AP019799">
    <property type="protein sequence ID" value="BBL91216.1"/>
    <property type="molecule type" value="Genomic_DNA"/>
</dbReference>
<accession>A0A510IFJ0</accession>
<feature type="signal peptide" evidence="1">
    <location>
        <begin position="1"/>
        <end position="23"/>
    </location>
</feature>
<evidence type="ECO:0000256" key="1">
    <source>
        <dbReference type="SAM" id="SignalP"/>
    </source>
</evidence>
<keyword evidence="1" id="KW-0732">Signal</keyword>
<dbReference type="PROSITE" id="PS51257">
    <property type="entry name" value="PROKAR_LIPOPROTEIN"/>
    <property type="match status" value="1"/>
</dbReference>
<proteinExistence type="predicted"/>
<reference evidence="3" key="1">
    <citation type="submission" date="2019-07" db="EMBL/GenBank/DDBJ databases">
        <title>Complete Genome Sequences of Vibrion rotiferianus strain AM7.</title>
        <authorList>
            <person name="Miyazaki K."/>
            <person name="Wiseschart A."/>
            <person name="Pootanakit K."/>
            <person name="Ishimori K."/>
            <person name="Kitahara K."/>
        </authorList>
    </citation>
    <scope>NUCLEOTIDE SEQUENCE [LARGE SCALE GENOMIC DNA]</scope>
    <source>
        <strain evidence="3">AM7</strain>
    </source>
</reference>
<organism evidence="2 3">
    <name type="scientific">Vibrio rotiferianus</name>
    <dbReference type="NCBI Taxonomy" id="190895"/>
    <lineage>
        <taxon>Bacteria</taxon>
        <taxon>Pseudomonadati</taxon>
        <taxon>Pseudomonadota</taxon>
        <taxon>Gammaproteobacteria</taxon>
        <taxon>Vibrionales</taxon>
        <taxon>Vibrionaceae</taxon>
        <taxon>Vibrio</taxon>
    </lineage>
</organism>
<gene>
    <name evidence="2" type="ORF">VroAM7_38690</name>
</gene>
<dbReference type="RefSeq" id="WP_143693772.1">
    <property type="nucleotide sequence ID" value="NZ_AP019799.1"/>
</dbReference>
<evidence type="ECO:0000313" key="3">
    <source>
        <dbReference type="Proteomes" id="UP000315115"/>
    </source>
</evidence>
<evidence type="ECO:0008006" key="4">
    <source>
        <dbReference type="Google" id="ProtNLM"/>
    </source>
</evidence>